<gene>
    <name evidence="2" type="ORF">OLEA9_A000366</name>
</gene>
<accession>A0A8S0RUC5</accession>
<dbReference type="PANTHER" id="PTHR46137">
    <property type="entry name" value="OS05G0310600 PROTEIN"/>
    <property type="match status" value="1"/>
</dbReference>
<protein>
    <recommendedName>
        <fullName evidence="1">LRAT domain-containing protein</fullName>
    </recommendedName>
</protein>
<dbReference type="PANTHER" id="PTHR46137:SF3">
    <property type="entry name" value="OS05G0310600 PROTEIN"/>
    <property type="match status" value="1"/>
</dbReference>
<evidence type="ECO:0000259" key="1">
    <source>
        <dbReference type="PROSITE" id="PS51934"/>
    </source>
</evidence>
<keyword evidence="3" id="KW-1185">Reference proteome</keyword>
<reference evidence="2 3" key="1">
    <citation type="submission" date="2019-12" db="EMBL/GenBank/DDBJ databases">
        <authorList>
            <person name="Alioto T."/>
            <person name="Alioto T."/>
            <person name="Gomez Garrido J."/>
        </authorList>
    </citation>
    <scope>NUCLEOTIDE SEQUENCE [LARGE SCALE GENOMIC DNA]</scope>
</reference>
<evidence type="ECO:0000313" key="2">
    <source>
        <dbReference type="EMBL" id="CAA2982700.1"/>
    </source>
</evidence>
<comment type="caution">
    <text evidence="2">The sequence shown here is derived from an EMBL/GenBank/DDBJ whole genome shotgun (WGS) entry which is preliminary data.</text>
</comment>
<dbReference type="Pfam" id="PF04970">
    <property type="entry name" value="LRAT"/>
    <property type="match status" value="1"/>
</dbReference>
<evidence type="ECO:0000313" key="3">
    <source>
        <dbReference type="Proteomes" id="UP000594638"/>
    </source>
</evidence>
<sequence length="177" mass="18974">MAGVLSNKIQKDELKPGDHIYSWRHSFTYAHHGIYVGNGNVIHFTQGPGQGIGTGTGLDRFISSSSPSNPCEPPCPICGDRSKSDGVISSCLDCFLDGGELYLFQYGVSSVFLAQARGGTCTDALSDSPEDVVHRAEYFLQNGFGVYNILKKNCEDFAIDCKTGSTVFTSNSVGRSG</sequence>
<dbReference type="AlphaFoldDB" id="A0A8S0RUC5"/>
<dbReference type="Gene3D" id="3.90.1720.10">
    <property type="entry name" value="endopeptidase domain like (from Nostoc punctiforme)"/>
    <property type="match status" value="1"/>
</dbReference>
<dbReference type="Gramene" id="OE9A000366T1">
    <property type="protein sequence ID" value="OE9A000366C1"/>
    <property type="gene ID" value="OE9A000366"/>
</dbReference>
<dbReference type="Proteomes" id="UP000594638">
    <property type="component" value="Unassembled WGS sequence"/>
</dbReference>
<dbReference type="PROSITE" id="PS51934">
    <property type="entry name" value="LRAT"/>
    <property type="match status" value="1"/>
</dbReference>
<dbReference type="OrthoDB" id="421951at2759"/>
<organism evidence="2 3">
    <name type="scientific">Olea europaea subsp. europaea</name>
    <dbReference type="NCBI Taxonomy" id="158383"/>
    <lineage>
        <taxon>Eukaryota</taxon>
        <taxon>Viridiplantae</taxon>
        <taxon>Streptophyta</taxon>
        <taxon>Embryophyta</taxon>
        <taxon>Tracheophyta</taxon>
        <taxon>Spermatophyta</taxon>
        <taxon>Magnoliopsida</taxon>
        <taxon>eudicotyledons</taxon>
        <taxon>Gunneridae</taxon>
        <taxon>Pentapetalae</taxon>
        <taxon>asterids</taxon>
        <taxon>lamiids</taxon>
        <taxon>Lamiales</taxon>
        <taxon>Oleaceae</taxon>
        <taxon>Oleeae</taxon>
        <taxon>Olea</taxon>
    </lineage>
</organism>
<dbReference type="EMBL" id="CACTIH010003704">
    <property type="protein sequence ID" value="CAA2982700.1"/>
    <property type="molecule type" value="Genomic_DNA"/>
</dbReference>
<proteinExistence type="predicted"/>
<feature type="domain" description="LRAT" evidence="1">
    <location>
        <begin position="21"/>
        <end position="170"/>
    </location>
</feature>
<dbReference type="InterPro" id="IPR007053">
    <property type="entry name" value="LRAT_dom"/>
</dbReference>
<name>A0A8S0RUC5_OLEEU</name>